<name>F8Q5A6_SERL3</name>
<dbReference type="PANTHER" id="PTHR34187:SF3">
    <property type="entry name" value="DUF DOMAIN PROTEIN (AFU_ORTHOLOGUE AFUA_6G11150)"/>
    <property type="match status" value="1"/>
</dbReference>
<proteinExistence type="predicted"/>
<organism evidence="3">
    <name type="scientific">Serpula lacrymans var. lacrymans (strain S7.3)</name>
    <name type="common">Dry rot fungus</name>
    <dbReference type="NCBI Taxonomy" id="936435"/>
    <lineage>
        <taxon>Eukaryota</taxon>
        <taxon>Fungi</taxon>
        <taxon>Dikarya</taxon>
        <taxon>Basidiomycota</taxon>
        <taxon>Agaricomycotina</taxon>
        <taxon>Agaricomycetes</taxon>
        <taxon>Agaricomycetidae</taxon>
        <taxon>Boletales</taxon>
        <taxon>Coniophorineae</taxon>
        <taxon>Serpulaceae</taxon>
        <taxon>Serpula</taxon>
    </lineage>
</organism>
<feature type="transmembrane region" description="Helical" evidence="1">
    <location>
        <begin position="106"/>
        <end position="125"/>
    </location>
</feature>
<dbReference type="InParanoid" id="F8Q5A6"/>
<feature type="transmembrane region" description="Helical" evidence="1">
    <location>
        <begin position="28"/>
        <end position="45"/>
    </location>
</feature>
<evidence type="ECO:0000313" key="3">
    <source>
        <dbReference type="Proteomes" id="UP000008063"/>
    </source>
</evidence>
<dbReference type="HOGENOM" id="CLU_120561_2_0_1"/>
<protein>
    <recommendedName>
        <fullName evidence="4">DUF202 domain-containing protein</fullName>
    </recommendedName>
</protein>
<keyword evidence="3" id="KW-1185">Reference proteome</keyword>
<reference evidence="3" key="1">
    <citation type="journal article" date="2011" name="Science">
        <title>The plant cell wall-decomposing machinery underlies the functional diversity of forest fungi.</title>
        <authorList>
            <person name="Eastwood D.C."/>
            <person name="Floudas D."/>
            <person name="Binder M."/>
            <person name="Majcherczyk A."/>
            <person name="Schneider P."/>
            <person name="Aerts A."/>
            <person name="Asiegbu F.O."/>
            <person name="Baker S.E."/>
            <person name="Barry K."/>
            <person name="Bendiksby M."/>
            <person name="Blumentritt M."/>
            <person name="Coutinho P.M."/>
            <person name="Cullen D."/>
            <person name="de Vries R.P."/>
            <person name="Gathman A."/>
            <person name="Goodell B."/>
            <person name="Henrissat B."/>
            <person name="Ihrmark K."/>
            <person name="Kauserud H."/>
            <person name="Kohler A."/>
            <person name="LaButti K."/>
            <person name="Lapidus A."/>
            <person name="Lavin J.L."/>
            <person name="Lee Y.-H."/>
            <person name="Lindquist E."/>
            <person name="Lilly W."/>
            <person name="Lucas S."/>
            <person name="Morin E."/>
            <person name="Murat C."/>
            <person name="Oguiza J.A."/>
            <person name="Park J."/>
            <person name="Pisabarro A.G."/>
            <person name="Riley R."/>
            <person name="Rosling A."/>
            <person name="Salamov A."/>
            <person name="Schmidt O."/>
            <person name="Schmutz J."/>
            <person name="Skrede I."/>
            <person name="Stenlid J."/>
            <person name="Wiebenga A."/>
            <person name="Xie X."/>
            <person name="Kuees U."/>
            <person name="Hibbett D.S."/>
            <person name="Hoffmeister D."/>
            <person name="Hoegberg N."/>
            <person name="Martin F."/>
            <person name="Grigoriev I.V."/>
            <person name="Watkinson S.C."/>
        </authorList>
    </citation>
    <scope>NUCLEOTIDE SEQUENCE [LARGE SCALE GENOMIC DNA]</scope>
    <source>
        <strain evidence="3">strain S7.3</strain>
    </source>
</reference>
<dbReference type="Proteomes" id="UP000008063">
    <property type="component" value="Unassembled WGS sequence"/>
</dbReference>
<feature type="transmembrane region" description="Helical" evidence="1">
    <location>
        <begin position="65"/>
        <end position="85"/>
    </location>
</feature>
<gene>
    <name evidence="2" type="ORF">SERLA73DRAFT_93304</name>
</gene>
<dbReference type="OMA" id="CMLERNF"/>
<keyword evidence="1" id="KW-1133">Transmembrane helix</keyword>
<sequence length="126" mass="14063">MPISIENEGSTARDFCMLERNFLSHVKLFLLFFLLSASALLGTRLPDPSQPGSSQEHRRSSSLPIASLHLITSLATIGAGCWEYFTGFKDFKNMRAFLVATRIHPIIMCFVTIVVFATCILFLVYG</sequence>
<dbReference type="AlphaFoldDB" id="F8Q5A6"/>
<dbReference type="PANTHER" id="PTHR34187">
    <property type="entry name" value="FGR18P"/>
    <property type="match status" value="1"/>
</dbReference>
<dbReference type="EMBL" id="GL945483">
    <property type="protein sequence ID" value="EGN96733.1"/>
    <property type="molecule type" value="Genomic_DNA"/>
</dbReference>
<dbReference type="OrthoDB" id="5525680at2759"/>
<keyword evidence="1" id="KW-0812">Transmembrane</keyword>
<accession>F8Q5A6</accession>
<keyword evidence="1" id="KW-0472">Membrane</keyword>
<evidence type="ECO:0008006" key="4">
    <source>
        <dbReference type="Google" id="ProtNLM"/>
    </source>
</evidence>
<dbReference type="InterPro" id="IPR052053">
    <property type="entry name" value="IM_YidH-like"/>
</dbReference>
<evidence type="ECO:0000313" key="2">
    <source>
        <dbReference type="EMBL" id="EGN96733.1"/>
    </source>
</evidence>
<evidence type="ECO:0000256" key="1">
    <source>
        <dbReference type="SAM" id="Phobius"/>
    </source>
</evidence>